<evidence type="ECO:0000313" key="3">
    <source>
        <dbReference type="Proteomes" id="UP001170310"/>
    </source>
</evidence>
<dbReference type="InterPro" id="IPR018647">
    <property type="entry name" value="SLFN_3-like_DNA/RNA_helicase"/>
</dbReference>
<accession>A0AAW7YWH6</accession>
<organism evidence="2 3">
    <name type="scientific">Staphylococcus pasteuri_A</name>
    <dbReference type="NCBI Taxonomy" id="3062664"/>
    <lineage>
        <taxon>Bacteria</taxon>
        <taxon>Bacillati</taxon>
        <taxon>Bacillota</taxon>
        <taxon>Bacilli</taxon>
        <taxon>Bacillales</taxon>
        <taxon>Staphylococcaceae</taxon>
        <taxon>Staphylococcus</taxon>
    </lineage>
</organism>
<dbReference type="RefSeq" id="WP_303521955.1">
    <property type="nucleotide sequence ID" value="NZ_JAUOQO010000157.1"/>
</dbReference>
<reference evidence="2" key="1">
    <citation type="submission" date="2023-07" db="EMBL/GenBank/DDBJ databases">
        <title>Genome content predicts the carbon catabolic preferences of heterotrophic bacteria.</title>
        <authorList>
            <person name="Gralka M."/>
        </authorList>
    </citation>
    <scope>NUCLEOTIDE SEQUENCE</scope>
    <source>
        <strain evidence="2">E2R20</strain>
    </source>
</reference>
<feature type="domain" description="Schlafen group 3-like DNA/RNA helicase" evidence="1">
    <location>
        <begin position="12"/>
        <end position="102"/>
    </location>
</feature>
<dbReference type="AlphaFoldDB" id="A0AAW7YWH6"/>
<dbReference type="Proteomes" id="UP001170310">
    <property type="component" value="Unassembled WGS sequence"/>
</dbReference>
<gene>
    <name evidence="2" type="ORF">Q4528_13200</name>
</gene>
<protein>
    <submittedName>
        <fullName evidence="2">DUF2075 domain-containing protein</fullName>
    </submittedName>
</protein>
<dbReference type="EMBL" id="JAUOQO010000157">
    <property type="protein sequence ID" value="MDO6575066.1"/>
    <property type="molecule type" value="Genomic_DNA"/>
</dbReference>
<evidence type="ECO:0000259" key="1">
    <source>
        <dbReference type="Pfam" id="PF09848"/>
    </source>
</evidence>
<feature type="non-terminal residue" evidence="2">
    <location>
        <position position="105"/>
    </location>
</feature>
<dbReference type="Pfam" id="PF09848">
    <property type="entry name" value="SLFN-g3_helicase"/>
    <property type="match status" value="1"/>
</dbReference>
<keyword evidence="3" id="KW-1185">Reference proteome</keyword>
<evidence type="ECO:0000313" key="2">
    <source>
        <dbReference type="EMBL" id="MDO6575066.1"/>
    </source>
</evidence>
<proteinExistence type="predicted"/>
<comment type="caution">
    <text evidence="2">The sequence shown here is derived from an EMBL/GenBank/DDBJ whole genome shotgun (WGS) entry which is preliminary data.</text>
</comment>
<name>A0AAW7YWH6_9STAP</name>
<feature type="non-terminal residue" evidence="2">
    <location>
        <position position="1"/>
    </location>
</feature>
<sequence length="105" mass="12040">HFRDHYVGSTEVPFEKVVVFDEAQRAWTSDQASKFMQTKRGQTDFDMSEPEFLISVMDRHEDWCTIVCLIGGGQEINTGEAGLAEWLTALQQRFPDWQVNASDLL</sequence>